<feature type="binding site" evidence="8">
    <location>
        <position position="242"/>
    </location>
    <ligand>
        <name>NADP(+)</name>
        <dbReference type="ChEBI" id="CHEBI:58349"/>
    </ligand>
</feature>
<dbReference type="InterPro" id="IPR006151">
    <property type="entry name" value="Shikm_DH/Glu-tRNA_Rdtase"/>
</dbReference>
<evidence type="ECO:0000313" key="12">
    <source>
        <dbReference type="EMBL" id="SER71350.1"/>
    </source>
</evidence>
<dbReference type="EMBL" id="FOGT01000003">
    <property type="protein sequence ID" value="SER71350.1"/>
    <property type="molecule type" value="Genomic_DNA"/>
</dbReference>
<keyword evidence="4 8" id="KW-0521">NADP</keyword>
<comment type="pathway">
    <text evidence="1 8">Metabolic intermediate biosynthesis; chorismate biosynthesis; chorismate from D-erythrose 4-phosphate and phosphoenolpyruvate: step 4/7.</text>
</comment>
<dbReference type="EC" id="1.1.1.25" evidence="2 8"/>
<evidence type="ECO:0000256" key="7">
    <source>
        <dbReference type="ARBA" id="ARBA00049442"/>
    </source>
</evidence>
<dbReference type="InterPro" id="IPR011342">
    <property type="entry name" value="Shikimate_DH"/>
</dbReference>
<dbReference type="PANTHER" id="PTHR21089:SF1">
    <property type="entry name" value="BIFUNCTIONAL 3-DEHYDROQUINATE DEHYDRATASE_SHIKIMATE DEHYDROGENASE, CHLOROPLASTIC"/>
    <property type="match status" value="1"/>
</dbReference>
<dbReference type="HAMAP" id="MF_00222">
    <property type="entry name" value="Shikimate_DH_AroE"/>
    <property type="match status" value="1"/>
</dbReference>
<dbReference type="GO" id="GO:0009073">
    <property type="term" value="P:aromatic amino acid family biosynthetic process"/>
    <property type="evidence" value="ECO:0007669"/>
    <property type="project" value="UniProtKB-KW"/>
</dbReference>
<accession>A0A1H9REX4</accession>
<comment type="caution">
    <text evidence="8">Lacks conserved residue(s) required for the propagation of feature annotation.</text>
</comment>
<dbReference type="RefSeq" id="WP_093047900.1">
    <property type="nucleotide sequence ID" value="NZ_FOGT01000003.1"/>
</dbReference>
<evidence type="ECO:0000259" key="11">
    <source>
        <dbReference type="Pfam" id="PF18317"/>
    </source>
</evidence>
<dbReference type="GO" id="GO:0005829">
    <property type="term" value="C:cytosol"/>
    <property type="evidence" value="ECO:0007669"/>
    <property type="project" value="TreeGrafter"/>
</dbReference>
<dbReference type="CDD" id="cd01065">
    <property type="entry name" value="NAD_bind_Shikimate_DH"/>
    <property type="match status" value="1"/>
</dbReference>
<dbReference type="OrthoDB" id="9792692at2"/>
<dbReference type="Gene3D" id="3.40.50.10860">
    <property type="entry name" value="Leucine Dehydrogenase, chain A, domain 1"/>
    <property type="match status" value="1"/>
</dbReference>
<dbReference type="Proteomes" id="UP000198571">
    <property type="component" value="Unassembled WGS sequence"/>
</dbReference>
<dbReference type="InterPro" id="IPR022893">
    <property type="entry name" value="Shikimate_DH_fam"/>
</dbReference>
<proteinExistence type="inferred from homology"/>
<feature type="binding site" evidence="8">
    <location>
        <begin position="151"/>
        <end position="156"/>
    </location>
    <ligand>
        <name>NADP(+)</name>
        <dbReference type="ChEBI" id="CHEBI:58349"/>
    </ligand>
</feature>
<dbReference type="SUPFAM" id="SSF53223">
    <property type="entry name" value="Aminoacid dehydrogenase-like, N-terminal domain"/>
    <property type="match status" value="1"/>
</dbReference>
<sequence>MKQIYGVIGNPVGHSLSPDMHEEAFRELNINASYHAFLVPDNRLQQAVDGIRGLGIRGVNVTLPHKVEVMNFLDEIHPLAEEIGAVNTIVNENGKLTGYNTDGEGYVHGLMPILPKELKNIRALIIGAGGAAKAVAVTLAKYNIHGLVIANRTVEKAHELAKACEGWTDSSAINLGRAQARLTEFDLIINTTSIGMSPDTGKMPLSLETLSEGTVVSDLIYTPAKTRWLQDAEARGAIIQNGLDMFINQGALAFEKWTGQEAPREIMKKKVIGKLGGK</sequence>
<feature type="domain" description="Shikimate dehydrogenase substrate binding N-terminal" evidence="10">
    <location>
        <begin position="7"/>
        <end position="89"/>
    </location>
</feature>
<feature type="binding site" evidence="8">
    <location>
        <position position="249"/>
    </location>
    <ligand>
        <name>shikimate</name>
        <dbReference type="ChEBI" id="CHEBI:36208"/>
    </ligand>
</feature>
<dbReference type="InterPro" id="IPR013708">
    <property type="entry name" value="Shikimate_DH-bd_N"/>
</dbReference>
<feature type="domain" description="Quinate/shikimate 5-dehydrogenase/glutamyl-tRNA reductase" evidence="9">
    <location>
        <begin position="117"/>
        <end position="193"/>
    </location>
</feature>
<dbReference type="InterPro" id="IPR041121">
    <property type="entry name" value="SDH_C"/>
</dbReference>
<dbReference type="SUPFAM" id="SSF51735">
    <property type="entry name" value="NAD(P)-binding Rossmann-fold domains"/>
    <property type="match status" value="1"/>
</dbReference>
<feature type="binding site" evidence="8">
    <location>
        <position position="102"/>
    </location>
    <ligand>
        <name>shikimate</name>
        <dbReference type="ChEBI" id="CHEBI:36208"/>
    </ligand>
</feature>
<evidence type="ECO:0000256" key="2">
    <source>
        <dbReference type="ARBA" id="ARBA00012962"/>
    </source>
</evidence>
<dbReference type="STRING" id="1601833.SAMN05518684_103121"/>
<feature type="binding site" evidence="8">
    <location>
        <position position="62"/>
    </location>
    <ligand>
        <name>shikimate</name>
        <dbReference type="ChEBI" id="CHEBI:36208"/>
    </ligand>
</feature>
<dbReference type="NCBIfam" id="TIGR00507">
    <property type="entry name" value="aroE"/>
    <property type="match status" value="1"/>
</dbReference>
<dbReference type="AlphaFoldDB" id="A0A1H9REX4"/>
<feature type="binding site" evidence="8">
    <location>
        <position position="219"/>
    </location>
    <ligand>
        <name>NADP(+)</name>
        <dbReference type="ChEBI" id="CHEBI:58349"/>
    </ligand>
</feature>
<keyword evidence="6 8" id="KW-0057">Aromatic amino acid biosynthesis</keyword>
<dbReference type="NCBIfam" id="NF001319">
    <property type="entry name" value="PRK00258.3-3"/>
    <property type="match status" value="1"/>
</dbReference>
<keyword evidence="3 8" id="KW-0028">Amino-acid biosynthesis</keyword>
<feature type="binding site" evidence="8">
    <location>
        <position position="87"/>
    </location>
    <ligand>
        <name>shikimate</name>
        <dbReference type="ChEBI" id="CHEBI:36208"/>
    </ligand>
</feature>
<dbReference type="GO" id="GO:0009423">
    <property type="term" value="P:chorismate biosynthetic process"/>
    <property type="evidence" value="ECO:0007669"/>
    <property type="project" value="UniProtKB-UniRule"/>
</dbReference>
<feature type="domain" description="SDH C-terminal" evidence="11">
    <location>
        <begin position="242"/>
        <end position="271"/>
    </location>
</feature>
<comment type="similarity">
    <text evidence="8">Belongs to the shikimate dehydrogenase family.</text>
</comment>
<protein>
    <recommendedName>
        <fullName evidence="2 8">Shikimate dehydrogenase (NADP(+))</fullName>
        <shortName evidence="8">SDH</shortName>
        <ecNumber evidence="2 8">1.1.1.25</ecNumber>
    </recommendedName>
</protein>
<evidence type="ECO:0000313" key="13">
    <source>
        <dbReference type="Proteomes" id="UP000198571"/>
    </source>
</evidence>
<evidence type="ECO:0000256" key="5">
    <source>
        <dbReference type="ARBA" id="ARBA00023002"/>
    </source>
</evidence>
<dbReference type="Pfam" id="PF18317">
    <property type="entry name" value="SDH_C"/>
    <property type="match status" value="1"/>
</dbReference>
<evidence type="ECO:0000259" key="9">
    <source>
        <dbReference type="Pfam" id="PF01488"/>
    </source>
</evidence>
<dbReference type="Gene3D" id="3.40.50.720">
    <property type="entry name" value="NAD(P)-binding Rossmann-like Domain"/>
    <property type="match status" value="1"/>
</dbReference>
<feature type="binding site" evidence="8">
    <location>
        <begin position="127"/>
        <end position="131"/>
    </location>
    <ligand>
        <name>NADP(+)</name>
        <dbReference type="ChEBI" id="CHEBI:58349"/>
    </ligand>
</feature>
<comment type="catalytic activity">
    <reaction evidence="7 8">
        <text>shikimate + NADP(+) = 3-dehydroshikimate + NADPH + H(+)</text>
        <dbReference type="Rhea" id="RHEA:17737"/>
        <dbReference type="ChEBI" id="CHEBI:15378"/>
        <dbReference type="ChEBI" id="CHEBI:16630"/>
        <dbReference type="ChEBI" id="CHEBI:36208"/>
        <dbReference type="ChEBI" id="CHEBI:57783"/>
        <dbReference type="ChEBI" id="CHEBI:58349"/>
        <dbReference type="EC" id="1.1.1.25"/>
    </reaction>
</comment>
<dbReference type="GO" id="GO:0019632">
    <property type="term" value="P:shikimate metabolic process"/>
    <property type="evidence" value="ECO:0007669"/>
    <property type="project" value="InterPro"/>
</dbReference>
<keyword evidence="5 8" id="KW-0560">Oxidoreductase</keyword>
<dbReference type="InterPro" id="IPR036291">
    <property type="entry name" value="NAD(P)-bd_dom_sf"/>
</dbReference>
<dbReference type="Pfam" id="PF08501">
    <property type="entry name" value="Shikimate_dh_N"/>
    <property type="match status" value="1"/>
</dbReference>
<gene>
    <name evidence="8" type="primary">aroE</name>
    <name evidence="12" type="ORF">SAMN05518684_103121</name>
</gene>
<dbReference type="GO" id="GO:0004764">
    <property type="term" value="F:shikimate 3-dehydrogenase (NADP+) activity"/>
    <property type="evidence" value="ECO:0007669"/>
    <property type="project" value="UniProtKB-UniRule"/>
</dbReference>
<evidence type="ECO:0000256" key="6">
    <source>
        <dbReference type="ARBA" id="ARBA00023141"/>
    </source>
</evidence>
<feature type="active site" description="Proton acceptor" evidence="8">
    <location>
        <position position="66"/>
    </location>
</feature>
<dbReference type="InterPro" id="IPR046346">
    <property type="entry name" value="Aminoacid_DH-like_N_sf"/>
</dbReference>
<dbReference type="GO" id="GO:0050661">
    <property type="term" value="F:NADP binding"/>
    <property type="evidence" value="ECO:0007669"/>
    <property type="project" value="InterPro"/>
</dbReference>
<comment type="function">
    <text evidence="8">Involved in the biosynthesis of the chorismate, which leads to the biosynthesis of aromatic amino acids. Catalyzes the reversible NADPH linked reduction of 3-dehydroshikimate (DHSA) to yield shikimate (SA).</text>
</comment>
<dbReference type="GO" id="GO:0008652">
    <property type="term" value="P:amino acid biosynthetic process"/>
    <property type="evidence" value="ECO:0007669"/>
    <property type="project" value="UniProtKB-KW"/>
</dbReference>
<keyword evidence="13" id="KW-1185">Reference proteome</keyword>
<name>A0A1H9REX4_9BACI</name>
<evidence type="ECO:0000256" key="1">
    <source>
        <dbReference type="ARBA" id="ARBA00004871"/>
    </source>
</evidence>
<comment type="subunit">
    <text evidence="8">Homodimer.</text>
</comment>
<evidence type="ECO:0000256" key="4">
    <source>
        <dbReference type="ARBA" id="ARBA00022857"/>
    </source>
</evidence>
<evidence type="ECO:0000256" key="3">
    <source>
        <dbReference type="ARBA" id="ARBA00022605"/>
    </source>
</evidence>
<dbReference type="PANTHER" id="PTHR21089">
    <property type="entry name" value="SHIKIMATE DEHYDROGENASE"/>
    <property type="match status" value="1"/>
</dbReference>
<reference evidence="13" key="1">
    <citation type="submission" date="2016-10" db="EMBL/GenBank/DDBJ databases">
        <authorList>
            <person name="Varghese N."/>
            <person name="Submissions S."/>
        </authorList>
    </citation>
    <scope>NUCLEOTIDE SEQUENCE [LARGE SCALE GENOMIC DNA]</scope>
    <source>
        <strain evidence="13">S9</strain>
    </source>
</reference>
<organism evidence="12 13">
    <name type="scientific">Salipaludibacillus aurantiacus</name>
    <dbReference type="NCBI Taxonomy" id="1601833"/>
    <lineage>
        <taxon>Bacteria</taxon>
        <taxon>Bacillati</taxon>
        <taxon>Bacillota</taxon>
        <taxon>Bacilli</taxon>
        <taxon>Bacillales</taxon>
        <taxon>Bacillaceae</taxon>
    </lineage>
</organism>
<evidence type="ECO:0000259" key="10">
    <source>
        <dbReference type="Pfam" id="PF08501"/>
    </source>
</evidence>
<dbReference type="UniPathway" id="UPA00053">
    <property type="reaction ID" value="UER00087"/>
</dbReference>
<dbReference type="Pfam" id="PF01488">
    <property type="entry name" value="Shikimate_DH"/>
    <property type="match status" value="1"/>
</dbReference>
<feature type="binding site" evidence="8">
    <location>
        <position position="221"/>
    </location>
    <ligand>
        <name>shikimate</name>
        <dbReference type="ChEBI" id="CHEBI:36208"/>
    </ligand>
</feature>
<evidence type="ECO:0000256" key="8">
    <source>
        <dbReference type="HAMAP-Rule" id="MF_00222"/>
    </source>
</evidence>
<feature type="binding site" evidence="8">
    <location>
        <begin position="15"/>
        <end position="17"/>
    </location>
    <ligand>
        <name>shikimate</name>
        <dbReference type="ChEBI" id="CHEBI:36208"/>
    </ligand>
</feature>